<comment type="caution">
    <text evidence="1">The sequence shown here is derived from an EMBL/GenBank/DDBJ whole genome shotgun (WGS) entry which is preliminary data.</text>
</comment>
<sequence length="346" mass="35199">MPETFEIDKDGQTFSVTVKEGEDAAEKLAQFTGGSPVEGKSSFGRNVALSARGIVGGFSKFGPMLSDIVAGAINLPLKAGDMLAEPLRERGVPVPSFRLPTNLTERADEALSIVGFPEPETPTENIAVLANELLVPGLGISGGAVKASRAPSAVALARNAVKSEGAVASGIAKGEGAVAPQTSGILRGLGDEIAEFFTGGGAAGKSKTKDVLTAVRASAAEAGGAAGAATGRVIAEEEEFGPIGQFFAELFGGVTLGALPSVATTASRNLATKALDFGSNRGAFRRAATTLQESVDDPAAVAKKVRDAPDDILPATATDEPVLQAQENLVARQDPGFARTLDQSVL</sequence>
<name>A0A0F9DSE9_9ZZZZ</name>
<gene>
    <name evidence="1" type="ORF">LCGC14_2511660</name>
</gene>
<organism evidence="1">
    <name type="scientific">marine sediment metagenome</name>
    <dbReference type="NCBI Taxonomy" id="412755"/>
    <lineage>
        <taxon>unclassified sequences</taxon>
        <taxon>metagenomes</taxon>
        <taxon>ecological metagenomes</taxon>
    </lineage>
</organism>
<dbReference type="EMBL" id="LAZR01040298">
    <property type="protein sequence ID" value="KKL14838.1"/>
    <property type="molecule type" value="Genomic_DNA"/>
</dbReference>
<dbReference type="AlphaFoldDB" id="A0A0F9DSE9"/>
<feature type="non-terminal residue" evidence="1">
    <location>
        <position position="346"/>
    </location>
</feature>
<proteinExistence type="predicted"/>
<evidence type="ECO:0000313" key="1">
    <source>
        <dbReference type="EMBL" id="KKL14838.1"/>
    </source>
</evidence>
<reference evidence="1" key="1">
    <citation type="journal article" date="2015" name="Nature">
        <title>Complex archaea that bridge the gap between prokaryotes and eukaryotes.</title>
        <authorList>
            <person name="Spang A."/>
            <person name="Saw J.H."/>
            <person name="Jorgensen S.L."/>
            <person name="Zaremba-Niedzwiedzka K."/>
            <person name="Martijn J."/>
            <person name="Lind A.E."/>
            <person name="van Eijk R."/>
            <person name="Schleper C."/>
            <person name="Guy L."/>
            <person name="Ettema T.J."/>
        </authorList>
    </citation>
    <scope>NUCLEOTIDE SEQUENCE</scope>
</reference>
<accession>A0A0F9DSE9</accession>
<protein>
    <submittedName>
        <fullName evidence="1">Uncharacterized protein</fullName>
    </submittedName>
</protein>